<dbReference type="InterPro" id="IPR012677">
    <property type="entry name" value="Nucleotide-bd_a/b_plait_sf"/>
</dbReference>
<feature type="compositionally biased region" description="Gly residues" evidence="10">
    <location>
        <begin position="152"/>
        <end position="174"/>
    </location>
</feature>
<name>A0AAV6WJ59_9LAMI</name>
<evidence type="ECO:0000259" key="12">
    <source>
        <dbReference type="PROSITE" id="PS50102"/>
    </source>
</evidence>
<reference evidence="13" key="1">
    <citation type="submission" date="2019-10" db="EMBL/GenBank/DDBJ databases">
        <authorList>
            <person name="Zhang R."/>
            <person name="Pan Y."/>
            <person name="Wang J."/>
            <person name="Ma R."/>
            <person name="Yu S."/>
        </authorList>
    </citation>
    <scope>NUCLEOTIDE SEQUENCE</scope>
    <source>
        <strain evidence="13">LA-IB0</strain>
        <tissue evidence="13">Leaf</tissue>
    </source>
</reference>
<keyword evidence="7" id="KW-0539">Nucleus</keyword>
<dbReference type="SMART" id="SM00360">
    <property type="entry name" value="RRM"/>
    <property type="match status" value="2"/>
</dbReference>
<keyword evidence="6" id="KW-0287">Flowering</keyword>
<feature type="compositionally biased region" description="Gly residues" evidence="10">
    <location>
        <begin position="82"/>
        <end position="145"/>
    </location>
</feature>
<evidence type="ECO:0000256" key="2">
    <source>
        <dbReference type="ARBA" id="ARBA00022473"/>
    </source>
</evidence>
<dbReference type="FunFam" id="3.30.70.330:FF:000332">
    <property type="entry name" value="flowering time control protein FCA isoform X2"/>
    <property type="match status" value="1"/>
</dbReference>
<evidence type="ECO:0000256" key="4">
    <source>
        <dbReference type="ARBA" id="ARBA00022782"/>
    </source>
</evidence>
<proteinExistence type="predicted"/>
<dbReference type="GO" id="GO:0030154">
    <property type="term" value="P:cell differentiation"/>
    <property type="evidence" value="ECO:0007669"/>
    <property type="project" value="UniProtKB-KW"/>
</dbReference>
<dbReference type="Gene3D" id="3.30.70.330">
    <property type="match status" value="2"/>
</dbReference>
<dbReference type="Gene3D" id="2.20.70.10">
    <property type="match status" value="1"/>
</dbReference>
<feature type="region of interest" description="Disordered" evidence="10">
    <location>
        <begin position="716"/>
        <end position="752"/>
    </location>
</feature>
<dbReference type="Pfam" id="PF00397">
    <property type="entry name" value="WW"/>
    <property type="match status" value="1"/>
</dbReference>
<feature type="region of interest" description="Disordered" evidence="10">
    <location>
        <begin position="1"/>
        <end position="177"/>
    </location>
</feature>
<keyword evidence="4" id="KW-0221">Differentiation</keyword>
<dbReference type="InterPro" id="IPR001202">
    <property type="entry name" value="WW_dom"/>
</dbReference>
<feature type="compositionally biased region" description="Polar residues" evidence="10">
    <location>
        <begin position="535"/>
        <end position="566"/>
    </location>
</feature>
<dbReference type="InterPro" id="IPR035979">
    <property type="entry name" value="RBD_domain_sf"/>
</dbReference>
<dbReference type="CDD" id="cd00201">
    <property type="entry name" value="WW"/>
    <property type="match status" value="1"/>
</dbReference>
<evidence type="ECO:0000256" key="1">
    <source>
        <dbReference type="ARBA" id="ARBA00004123"/>
    </source>
</evidence>
<feature type="domain" description="RRM" evidence="12">
    <location>
        <begin position="209"/>
        <end position="290"/>
    </location>
</feature>
<evidence type="ECO:0000256" key="6">
    <source>
        <dbReference type="ARBA" id="ARBA00023089"/>
    </source>
</evidence>
<feature type="compositionally biased region" description="Polar residues" evidence="10">
    <location>
        <begin position="482"/>
        <end position="525"/>
    </location>
</feature>
<feature type="domain" description="WW" evidence="11">
    <location>
        <begin position="678"/>
        <end position="711"/>
    </location>
</feature>
<keyword evidence="5 9" id="KW-0694">RNA-binding</keyword>
<dbReference type="SMART" id="SM00456">
    <property type="entry name" value="WW"/>
    <property type="match status" value="1"/>
</dbReference>
<dbReference type="GO" id="GO:0003723">
    <property type="term" value="F:RNA binding"/>
    <property type="evidence" value="ECO:0007669"/>
    <property type="project" value="UniProtKB-UniRule"/>
</dbReference>
<feature type="compositionally biased region" description="Polar residues" evidence="10">
    <location>
        <begin position="659"/>
        <end position="674"/>
    </location>
</feature>
<dbReference type="InterPro" id="IPR000504">
    <property type="entry name" value="RRM_dom"/>
</dbReference>
<dbReference type="Pfam" id="PF00076">
    <property type="entry name" value="RRM_1"/>
    <property type="match status" value="2"/>
</dbReference>
<feature type="region of interest" description="Disordered" evidence="10">
    <location>
        <begin position="470"/>
        <end position="578"/>
    </location>
</feature>
<keyword evidence="14" id="KW-1185">Reference proteome</keyword>
<gene>
    <name evidence="13" type="ORF">BUALT_Bualt14G0128900</name>
</gene>
<dbReference type="SUPFAM" id="SSF51045">
    <property type="entry name" value="WW domain"/>
    <property type="match status" value="1"/>
</dbReference>
<sequence>MDRHRGGDRYSNSGEEPNHYNSSSRHSRGGGDGGASPFDHRLPENYRGGGGGRNSPHNYPRGSGGGGRDHSRPFDSPPSYPSGGGGVGGGGLRPIGDGIGGFRPQVGGEGFQPMGGSGPRGFQPMGGGGGGGFPPRAGDGGGIDGRGFRSMGPGGGGGGFRPMGGGGSDGGGFGLDNYNVPPPALTGQKRGYPFAGRERSPDRDGLNFAKLFVGSVPRTATEEDIRPLFDKHGRVMEVALIRDKRTGQQQGCCFIKYASLEEADRAIRGLHNQYTLPGGVGPIQVRYADGERERLGATEYKLFVGSLNKLATEKEVEEIFLPYGRVEDVYLMRDEMKQSRGCGFVKYSQREHAQAAINALNGIYTMRGCDHPLTVRFADPKRPRPGESRGGPALGPPSFAPRFSAPGMRPPPDLGEPPRGHIPPNSWPPVSPQNVGPPPHIGIHGFGNQLPARAGDIVVSSSPVPIGGLPGNAADGSLPGHTVSSAPMLQPNFNQSLPQVPSFGSNIPPFSNMQTLHGSQMQPGQIQAPLAAGQTPYNQAPAQQPGRNGQLSVSQPQGQHNASSGPGQAPGMANQQQLPMQQIRPLHQSPSQLAQMLSQQKQTLQATFQSSQQALNQLQQQIQQLQPSNQNLTAPQGPLAAKQQSAWPGMMSHPAGNTPGVQSAGDSTPTTSASPAVPAVACNWTEHLSPDGYKYYYNSSTGESKWEKPEELTLYEQRQKQSTQHTQVQSLPQGPSTQQAPQMQVNLQDQDQHQAQFPNQIKPMQQATQSSQYQVPGLTAKQGTKELGYAQIPAGTGTVNDPARYQQGIQTSKEWMWKNKHSGFYFSVTLQVLQ</sequence>
<evidence type="ECO:0000256" key="10">
    <source>
        <dbReference type="SAM" id="MobiDB-lite"/>
    </source>
</evidence>
<feature type="compositionally biased region" description="Pro residues" evidence="10">
    <location>
        <begin position="425"/>
        <end position="440"/>
    </location>
</feature>
<dbReference type="InterPro" id="IPR036020">
    <property type="entry name" value="WW_dom_sf"/>
</dbReference>
<protein>
    <recommendedName>
        <fullName evidence="8">Flowering time control protein FCA</fullName>
    </recommendedName>
</protein>
<evidence type="ECO:0000256" key="5">
    <source>
        <dbReference type="ARBA" id="ARBA00022884"/>
    </source>
</evidence>
<dbReference type="GO" id="GO:0005634">
    <property type="term" value="C:nucleus"/>
    <property type="evidence" value="ECO:0007669"/>
    <property type="project" value="UniProtKB-SubCell"/>
</dbReference>
<evidence type="ECO:0000313" key="13">
    <source>
        <dbReference type="EMBL" id="KAG8370551.1"/>
    </source>
</evidence>
<dbReference type="GO" id="GO:0009908">
    <property type="term" value="P:flower development"/>
    <property type="evidence" value="ECO:0007669"/>
    <property type="project" value="UniProtKB-KW"/>
</dbReference>
<dbReference type="SUPFAM" id="SSF54928">
    <property type="entry name" value="RNA-binding domain, RBD"/>
    <property type="match status" value="2"/>
</dbReference>
<evidence type="ECO:0000256" key="9">
    <source>
        <dbReference type="PROSITE-ProRule" id="PRU00176"/>
    </source>
</evidence>
<dbReference type="FunFam" id="3.30.70.330:FF:000374">
    <property type="entry name" value="Flowering time control protein FCA"/>
    <property type="match status" value="1"/>
</dbReference>
<dbReference type="EMBL" id="WHWC01000014">
    <property type="protein sequence ID" value="KAG8370551.1"/>
    <property type="molecule type" value="Genomic_DNA"/>
</dbReference>
<dbReference type="PROSITE" id="PS50102">
    <property type="entry name" value="RRM"/>
    <property type="match status" value="2"/>
</dbReference>
<comment type="subcellular location">
    <subcellularLocation>
        <location evidence="1">Nucleus</location>
    </subcellularLocation>
</comment>
<comment type="caution">
    <text evidence="13">The sequence shown here is derived from an EMBL/GenBank/DDBJ whole genome shotgun (WGS) entry which is preliminary data.</text>
</comment>
<feature type="domain" description="RRM" evidence="12">
    <location>
        <begin position="300"/>
        <end position="380"/>
    </location>
</feature>
<keyword evidence="2" id="KW-0217">Developmental protein</keyword>
<evidence type="ECO:0000256" key="8">
    <source>
        <dbReference type="ARBA" id="ARBA00071861"/>
    </source>
</evidence>
<evidence type="ECO:0000256" key="3">
    <source>
        <dbReference type="ARBA" id="ARBA00022737"/>
    </source>
</evidence>
<feature type="compositionally biased region" description="Polar residues" evidence="10">
    <location>
        <begin position="720"/>
        <end position="752"/>
    </location>
</feature>
<dbReference type="AlphaFoldDB" id="A0AAV6WJ59"/>
<keyword evidence="3" id="KW-0677">Repeat</keyword>
<dbReference type="PROSITE" id="PS50020">
    <property type="entry name" value="WW_DOMAIN_2"/>
    <property type="match status" value="1"/>
</dbReference>
<feature type="region of interest" description="Disordered" evidence="10">
    <location>
        <begin position="629"/>
        <end position="675"/>
    </location>
</feature>
<dbReference type="PANTHER" id="PTHR24012">
    <property type="entry name" value="RNA BINDING PROTEIN"/>
    <property type="match status" value="1"/>
</dbReference>
<evidence type="ECO:0000313" key="14">
    <source>
        <dbReference type="Proteomes" id="UP000826271"/>
    </source>
</evidence>
<dbReference type="Proteomes" id="UP000826271">
    <property type="component" value="Unassembled WGS sequence"/>
</dbReference>
<organism evidence="13 14">
    <name type="scientific">Buddleja alternifolia</name>
    <dbReference type="NCBI Taxonomy" id="168488"/>
    <lineage>
        <taxon>Eukaryota</taxon>
        <taxon>Viridiplantae</taxon>
        <taxon>Streptophyta</taxon>
        <taxon>Embryophyta</taxon>
        <taxon>Tracheophyta</taxon>
        <taxon>Spermatophyta</taxon>
        <taxon>Magnoliopsida</taxon>
        <taxon>eudicotyledons</taxon>
        <taxon>Gunneridae</taxon>
        <taxon>Pentapetalae</taxon>
        <taxon>asterids</taxon>
        <taxon>lamiids</taxon>
        <taxon>Lamiales</taxon>
        <taxon>Scrophulariaceae</taxon>
        <taxon>Buddlejeae</taxon>
        <taxon>Buddleja</taxon>
    </lineage>
</organism>
<feature type="region of interest" description="Disordered" evidence="10">
    <location>
        <begin position="375"/>
        <end position="448"/>
    </location>
</feature>
<evidence type="ECO:0000256" key="7">
    <source>
        <dbReference type="ARBA" id="ARBA00023242"/>
    </source>
</evidence>
<feature type="compositionally biased region" description="Polar residues" evidence="10">
    <location>
        <begin position="10"/>
        <end position="21"/>
    </location>
</feature>
<accession>A0AAV6WJ59</accession>
<evidence type="ECO:0000259" key="11">
    <source>
        <dbReference type="PROSITE" id="PS50020"/>
    </source>
</evidence>
<feature type="compositionally biased region" description="Basic and acidic residues" evidence="10">
    <location>
        <begin position="378"/>
        <end position="387"/>
    </location>
</feature>